<keyword evidence="1" id="KW-0732">Signal</keyword>
<accession>A0A9D1M7L2</accession>
<dbReference type="EMBL" id="DVNA01000096">
    <property type="protein sequence ID" value="HIU54972.1"/>
    <property type="molecule type" value="Genomic_DNA"/>
</dbReference>
<evidence type="ECO:0008006" key="4">
    <source>
        <dbReference type="Google" id="ProtNLM"/>
    </source>
</evidence>
<proteinExistence type="predicted"/>
<reference evidence="2" key="2">
    <citation type="journal article" date="2021" name="PeerJ">
        <title>Extensive microbial diversity within the chicken gut microbiome revealed by metagenomics and culture.</title>
        <authorList>
            <person name="Gilroy R."/>
            <person name="Ravi A."/>
            <person name="Getino M."/>
            <person name="Pursley I."/>
            <person name="Horton D.L."/>
            <person name="Alikhan N.F."/>
            <person name="Baker D."/>
            <person name="Gharbi K."/>
            <person name="Hall N."/>
            <person name="Watson M."/>
            <person name="Adriaenssens E.M."/>
            <person name="Foster-Nyarko E."/>
            <person name="Jarju S."/>
            <person name="Secka A."/>
            <person name="Antonio M."/>
            <person name="Oren A."/>
            <person name="Chaudhuri R.R."/>
            <person name="La Ragione R."/>
            <person name="Hildebrand F."/>
            <person name="Pallen M.J."/>
        </authorList>
    </citation>
    <scope>NUCLEOTIDE SEQUENCE</scope>
    <source>
        <strain evidence="2">CHK158-818</strain>
    </source>
</reference>
<dbReference type="AlphaFoldDB" id="A0A9D1M7L2"/>
<protein>
    <recommendedName>
        <fullName evidence="4">Glycosyl hydrolase family 71</fullName>
    </recommendedName>
</protein>
<sequence length="601" mass="69747">MMRKSYLYLCSVLFLAGVSSLRAQHYTRSVSDTWVATDALNRTVKPASEYGEYRPEKKVGIFYFLWMGAHGYDTHRGDAPGEGVFVPTEQDKNSPYDISRLLRDNPQHPQYGPIHAFHHWGEPYLGYYVSNDEWVIEKHIQLLADAGIDVLLLDNTNARIYLPQLLTLCRVMARMRSEGRTTPQLASVINSDPQRTVQRLYDQFYKPGLYKELWFYWKGKPLVLCPPEGVSSEVADFFTFRRTWFDSGQAWFGDGKNRWTWGDYYPQRYGWHESPEKAEEISVAAATHPMSNIGRSYHAGKEPDYTPQTTASGAFFAEQWSRVFEVDPEFVFITGWNEWIAMRMNDGASQYMTGKRIQPGDTYFVDQYNEEFSRDIEPVRGGFGDNYYYQMADFIRRYKGGSPVTTRQHGVLVQPRWAEIEQAYFDDRGDIKPRNHFGYGRTGQLVNASGRNDFVRSKVAVTKKKLHFYVETASPIVYASDCWMNLFVGIEGRSDTSWENFQFRVSEAESPARGKVWLQECSGGWSWRNKKQITYRLEGNKLEIIIPLSVMALNSKEPFSLRFKWMDNIPLEEGDIKQCMEYGDTAPNSRFCYLFNYQPKK</sequence>
<dbReference type="Proteomes" id="UP000824112">
    <property type="component" value="Unassembled WGS sequence"/>
</dbReference>
<organism evidence="2 3">
    <name type="scientific">Candidatus Gallibacteroides avistercoris</name>
    <dbReference type="NCBI Taxonomy" id="2840833"/>
    <lineage>
        <taxon>Bacteria</taxon>
        <taxon>Pseudomonadati</taxon>
        <taxon>Bacteroidota</taxon>
        <taxon>Bacteroidia</taxon>
        <taxon>Bacteroidales</taxon>
        <taxon>Bacteroidaceae</taxon>
        <taxon>Bacteroidaceae incertae sedis</taxon>
        <taxon>Candidatus Gallibacteroides</taxon>
    </lineage>
</organism>
<evidence type="ECO:0000313" key="3">
    <source>
        <dbReference type="Proteomes" id="UP000824112"/>
    </source>
</evidence>
<reference evidence="2" key="1">
    <citation type="submission" date="2020-10" db="EMBL/GenBank/DDBJ databases">
        <authorList>
            <person name="Gilroy R."/>
        </authorList>
    </citation>
    <scope>NUCLEOTIDE SEQUENCE</scope>
    <source>
        <strain evidence="2">CHK158-818</strain>
    </source>
</reference>
<feature type="signal peptide" evidence="1">
    <location>
        <begin position="1"/>
        <end position="23"/>
    </location>
</feature>
<evidence type="ECO:0000256" key="1">
    <source>
        <dbReference type="SAM" id="SignalP"/>
    </source>
</evidence>
<gene>
    <name evidence="2" type="ORF">IAB03_04075</name>
</gene>
<evidence type="ECO:0000313" key="2">
    <source>
        <dbReference type="EMBL" id="HIU54972.1"/>
    </source>
</evidence>
<name>A0A9D1M7L2_9BACT</name>
<feature type="chain" id="PRO_5038386132" description="Glycosyl hydrolase family 71" evidence="1">
    <location>
        <begin position="24"/>
        <end position="601"/>
    </location>
</feature>
<dbReference type="Gene3D" id="3.20.20.80">
    <property type="entry name" value="Glycosidases"/>
    <property type="match status" value="1"/>
</dbReference>
<comment type="caution">
    <text evidence="2">The sequence shown here is derived from an EMBL/GenBank/DDBJ whole genome shotgun (WGS) entry which is preliminary data.</text>
</comment>